<dbReference type="PANTHER" id="PTHR33745">
    <property type="entry name" value="RSBT ANTAGONIST PROTEIN RSBS-RELATED"/>
    <property type="match status" value="1"/>
</dbReference>
<dbReference type="PANTHER" id="PTHR33745:SF3">
    <property type="entry name" value="RSBT CO-ANTAGONIST PROTEIN RSBRC"/>
    <property type="match status" value="1"/>
</dbReference>
<dbReference type="EMBL" id="JBBMFN010000119">
    <property type="protein sequence ID" value="MEQ2468580.1"/>
    <property type="molecule type" value="Genomic_DNA"/>
</dbReference>
<dbReference type="SUPFAM" id="SSF52091">
    <property type="entry name" value="SpoIIaa-like"/>
    <property type="match status" value="1"/>
</dbReference>
<accession>A0ABV1F5B5</accession>
<sequence length="292" mass="32678">MSLTNQSVYEYVMEQAPSITKTWFSIKDGEAGSIYSKNTSSSVAELLTKQHTYTIQTVMSAFLEDESIFAENLELWANKVAKSRVELGTPVHEVLQALSITRQVIWDSIEQFILEQKNIPTELILQWSSKFHFTFDRLTNQFTTMYHAFTKQKLHSQQELIQQLSVPVIPITESIGVLPLVGDIDSLRAKFILEVVPVKCKEEGINHLFIDLSGISSIDTKVVHELMKLTKILSFIGIEATISGLSPDTAQQITTLGISLGNVPTYSTLKQALSFEQTPVQKALNVKVISVD</sequence>
<dbReference type="Pfam" id="PF14361">
    <property type="entry name" value="RsbRD_N"/>
    <property type="match status" value="1"/>
</dbReference>
<dbReference type="Pfam" id="PF01740">
    <property type="entry name" value="STAS"/>
    <property type="match status" value="1"/>
</dbReference>
<protein>
    <submittedName>
        <fullName evidence="3">STAS domain-containing protein</fullName>
    </submittedName>
</protein>
<dbReference type="CDD" id="cd07041">
    <property type="entry name" value="STAS_RsbR_RsbS_like"/>
    <property type="match status" value="1"/>
</dbReference>
<proteinExistence type="predicted"/>
<evidence type="ECO:0000259" key="2">
    <source>
        <dbReference type="PROSITE" id="PS50801"/>
    </source>
</evidence>
<keyword evidence="1" id="KW-0597">Phosphoprotein</keyword>
<organism evidence="3 4">
    <name type="scientific">Niallia hominis</name>
    <dbReference type="NCBI Taxonomy" id="3133173"/>
    <lineage>
        <taxon>Bacteria</taxon>
        <taxon>Bacillati</taxon>
        <taxon>Bacillota</taxon>
        <taxon>Bacilli</taxon>
        <taxon>Bacillales</taxon>
        <taxon>Bacillaceae</taxon>
        <taxon>Niallia</taxon>
    </lineage>
</organism>
<feature type="domain" description="STAS" evidence="2">
    <location>
        <begin position="165"/>
        <end position="276"/>
    </location>
</feature>
<dbReference type="Proteomes" id="UP001465426">
    <property type="component" value="Unassembled WGS sequence"/>
</dbReference>
<keyword evidence="4" id="KW-1185">Reference proteome</keyword>
<dbReference type="InterPro" id="IPR002645">
    <property type="entry name" value="STAS_dom"/>
</dbReference>
<dbReference type="Gene3D" id="3.30.750.24">
    <property type="entry name" value="STAS domain"/>
    <property type="match status" value="1"/>
</dbReference>
<name>A0ABV1F5B5_9BACI</name>
<evidence type="ECO:0000313" key="4">
    <source>
        <dbReference type="Proteomes" id="UP001465426"/>
    </source>
</evidence>
<comment type="caution">
    <text evidence="3">The sequence shown here is derived from an EMBL/GenBank/DDBJ whole genome shotgun (WGS) entry which is preliminary data.</text>
</comment>
<dbReference type="RefSeq" id="WP_048718863.1">
    <property type="nucleotide sequence ID" value="NZ_JBBMFN010000119.1"/>
</dbReference>
<dbReference type="InterPro" id="IPR051932">
    <property type="entry name" value="Bact_StressResp_Reg"/>
</dbReference>
<evidence type="ECO:0000256" key="1">
    <source>
        <dbReference type="ARBA" id="ARBA00022553"/>
    </source>
</evidence>
<dbReference type="PROSITE" id="PS50801">
    <property type="entry name" value="STAS"/>
    <property type="match status" value="1"/>
</dbReference>
<dbReference type="InterPro" id="IPR036513">
    <property type="entry name" value="STAS_dom_sf"/>
</dbReference>
<reference evidence="3 4" key="1">
    <citation type="submission" date="2024-03" db="EMBL/GenBank/DDBJ databases">
        <title>Human intestinal bacterial collection.</title>
        <authorList>
            <person name="Pauvert C."/>
            <person name="Hitch T.C.A."/>
            <person name="Clavel T."/>
        </authorList>
    </citation>
    <scope>NUCLEOTIDE SEQUENCE [LARGE SCALE GENOMIC DNA]</scope>
    <source>
        <strain evidence="3 4">CLA-SR-H024</strain>
    </source>
</reference>
<dbReference type="Gene3D" id="1.10.490.70">
    <property type="entry name" value="Histidine kinase N-terminal domain"/>
    <property type="match status" value="1"/>
</dbReference>
<gene>
    <name evidence="3" type="ORF">WMO63_23285</name>
</gene>
<dbReference type="InterPro" id="IPR025751">
    <property type="entry name" value="RsbRD_N_dom"/>
</dbReference>
<evidence type="ECO:0000313" key="3">
    <source>
        <dbReference type="EMBL" id="MEQ2468580.1"/>
    </source>
</evidence>